<sequence length="45" mass="5148">MTVKIKFCFHQKAPLSATVPQNYSTNNVKARTKFIKIGWARRAVP</sequence>
<evidence type="ECO:0000313" key="1">
    <source>
        <dbReference type="EMBL" id="CAA9343988.1"/>
    </source>
</evidence>
<gene>
    <name evidence="1" type="ORF">AVDCRST_MAG84-2536</name>
</gene>
<dbReference type="AlphaFoldDB" id="A0A6J4M1V6"/>
<organism evidence="1">
    <name type="scientific">uncultured Microcoleus sp</name>
    <dbReference type="NCBI Taxonomy" id="259945"/>
    <lineage>
        <taxon>Bacteria</taxon>
        <taxon>Bacillati</taxon>
        <taxon>Cyanobacteriota</taxon>
        <taxon>Cyanophyceae</taxon>
        <taxon>Oscillatoriophycideae</taxon>
        <taxon>Oscillatoriales</taxon>
        <taxon>Microcoleaceae</taxon>
        <taxon>Microcoleus</taxon>
        <taxon>environmental samples</taxon>
    </lineage>
</organism>
<dbReference type="EMBL" id="CADCTZ010000448">
    <property type="protein sequence ID" value="CAA9343988.1"/>
    <property type="molecule type" value="Genomic_DNA"/>
</dbReference>
<protein>
    <submittedName>
        <fullName evidence="1">Uncharacterized protein</fullName>
    </submittedName>
</protein>
<proteinExistence type="predicted"/>
<accession>A0A6J4M1V6</accession>
<reference evidence="1" key="1">
    <citation type="submission" date="2020-02" db="EMBL/GenBank/DDBJ databases">
        <authorList>
            <person name="Meier V. D."/>
        </authorList>
    </citation>
    <scope>NUCLEOTIDE SEQUENCE</scope>
    <source>
        <strain evidence="1">AVDCRST_MAG84</strain>
    </source>
</reference>
<name>A0A6J4M1V6_9CYAN</name>